<evidence type="ECO:0000256" key="2">
    <source>
        <dbReference type="ARBA" id="ARBA00022516"/>
    </source>
</evidence>
<keyword evidence="6 10" id="KW-0443">Lipid metabolism</keyword>
<feature type="binding site" evidence="10">
    <location>
        <position position="15"/>
    </location>
    <ligand>
        <name>Mg(2+)</name>
        <dbReference type="ChEBI" id="CHEBI:18420"/>
    </ligand>
</feature>
<dbReference type="GO" id="GO:0047294">
    <property type="term" value="F:phosphoglycerol geranylgeranyltransferase activity"/>
    <property type="evidence" value="ECO:0007669"/>
    <property type="project" value="UniProtKB-UniRule"/>
</dbReference>
<evidence type="ECO:0000256" key="5">
    <source>
        <dbReference type="ARBA" id="ARBA00022842"/>
    </source>
</evidence>
<reference evidence="11 12" key="1">
    <citation type="journal article" date="2019" name="Int. J. Syst. Evol. Microbiol.">
        <title>The Global Catalogue of Microorganisms (GCM) 10K type strain sequencing project: providing services to taxonomists for standard genome sequencing and annotation.</title>
        <authorList>
            <consortium name="The Broad Institute Genomics Platform"/>
            <consortium name="The Broad Institute Genome Sequencing Center for Infectious Disease"/>
            <person name="Wu L."/>
            <person name="Ma J."/>
        </authorList>
    </citation>
    <scope>NUCLEOTIDE SEQUENCE [LARGE SCALE GENOMIC DNA]</scope>
    <source>
        <strain evidence="11 12">XZYJT29</strain>
    </source>
</reference>
<dbReference type="AlphaFoldDB" id="A0ABD5XU50"/>
<evidence type="ECO:0000256" key="7">
    <source>
        <dbReference type="ARBA" id="ARBA00023209"/>
    </source>
</evidence>
<comment type="cofactor">
    <cofactor evidence="10">
        <name>Mg(2+)</name>
        <dbReference type="ChEBI" id="CHEBI:18420"/>
    </cofactor>
</comment>
<dbReference type="InterPro" id="IPR008205">
    <property type="entry name" value="GGGP_HepGP_synthase"/>
</dbReference>
<proteinExistence type="inferred from homology"/>
<keyword evidence="5 10" id="KW-0460">Magnesium</keyword>
<keyword evidence="3 10" id="KW-0808">Transferase</keyword>
<organism evidence="11 12">
    <name type="scientific">Halosimplex aquaticum</name>
    <dbReference type="NCBI Taxonomy" id="3026162"/>
    <lineage>
        <taxon>Archaea</taxon>
        <taxon>Methanobacteriati</taxon>
        <taxon>Methanobacteriota</taxon>
        <taxon>Stenosarchaea group</taxon>
        <taxon>Halobacteria</taxon>
        <taxon>Halobacteriales</taxon>
        <taxon>Haloarculaceae</taxon>
        <taxon>Halosimplex</taxon>
    </lineage>
</organism>
<dbReference type="GeneID" id="78818868"/>
<dbReference type="PANTHER" id="PTHR40029:SF2">
    <property type="entry name" value="HEPTAPRENYLGLYCERYL PHOSPHATE SYNTHASE"/>
    <property type="match status" value="1"/>
</dbReference>
<sequence>MQRPWDDWDHILKVDPDKDLVDGETFEDIAECGTDAIEVGGTTGVTEEKMRWVIDGCAEYDIPLYIEPSNLTNVVHADGVDGYLVPEVLNAGDVAWLTGMQKEWVRLDDDIDWERTYTEGYVVLNPESSAAIYTEANCDLDADDVAAYAEVGEQMLGQEIIYTEYSGTFGDPEVVAAAADALEEAALFYGGGIHDYDSANTMAQYADTVIVGDLVHDEGVDAVAETVEGAKDATAATLTD</sequence>
<dbReference type="EMBL" id="JBHTAS010000001">
    <property type="protein sequence ID" value="MFC7138627.1"/>
    <property type="molecule type" value="Genomic_DNA"/>
</dbReference>
<comment type="catalytic activity">
    <reaction evidence="9 10">
        <text>sn-glycerol 1-phosphate + (2E,6E,10E)-geranylgeranyl diphosphate = sn-3-O-(geranylgeranyl)glycerol 1-phosphate + diphosphate</text>
        <dbReference type="Rhea" id="RHEA:23404"/>
        <dbReference type="ChEBI" id="CHEBI:33019"/>
        <dbReference type="ChEBI" id="CHEBI:57677"/>
        <dbReference type="ChEBI" id="CHEBI:57685"/>
        <dbReference type="ChEBI" id="CHEBI:58756"/>
        <dbReference type="EC" id="2.5.1.41"/>
    </reaction>
</comment>
<accession>A0ABD5XU50</accession>
<dbReference type="Pfam" id="PF01884">
    <property type="entry name" value="PcrB"/>
    <property type="match status" value="1"/>
</dbReference>
<dbReference type="InterPro" id="IPR038597">
    <property type="entry name" value="GGGP/HepGP_synthase_sf"/>
</dbReference>
<dbReference type="NCBIfam" id="TIGR01768">
    <property type="entry name" value="GGGP-family"/>
    <property type="match status" value="1"/>
</dbReference>
<dbReference type="SUPFAM" id="SSF51395">
    <property type="entry name" value="FMN-linked oxidoreductases"/>
    <property type="match status" value="1"/>
</dbReference>
<keyword evidence="8 10" id="KW-1208">Phospholipid metabolism</keyword>
<dbReference type="RefSeq" id="WP_274324244.1">
    <property type="nucleotide sequence ID" value="NZ_CP118158.1"/>
</dbReference>
<evidence type="ECO:0000256" key="8">
    <source>
        <dbReference type="ARBA" id="ARBA00023264"/>
    </source>
</evidence>
<keyword evidence="4 10" id="KW-0479">Metal-binding</keyword>
<keyword evidence="12" id="KW-1185">Reference proteome</keyword>
<dbReference type="CDD" id="cd02812">
    <property type="entry name" value="PcrB_like"/>
    <property type="match status" value="1"/>
</dbReference>
<dbReference type="Proteomes" id="UP001596432">
    <property type="component" value="Unassembled WGS sequence"/>
</dbReference>
<dbReference type="HAMAP" id="MF_00112">
    <property type="entry name" value="GGGP_HepGP_synthase"/>
    <property type="match status" value="1"/>
</dbReference>
<gene>
    <name evidence="11" type="ORF">ACFQMA_02105</name>
</gene>
<comment type="subcellular location">
    <subcellularLocation>
        <location evidence="10">Cytoplasm</location>
    </subcellularLocation>
</comment>
<evidence type="ECO:0000256" key="4">
    <source>
        <dbReference type="ARBA" id="ARBA00022723"/>
    </source>
</evidence>
<evidence type="ECO:0000256" key="3">
    <source>
        <dbReference type="ARBA" id="ARBA00022679"/>
    </source>
</evidence>
<comment type="similarity">
    <text evidence="10">Belongs to the GGGP/HepGP synthase family.</text>
</comment>
<dbReference type="NCBIfam" id="NF003199">
    <property type="entry name" value="PRK04169.1-3"/>
    <property type="match status" value="1"/>
</dbReference>
<evidence type="ECO:0000256" key="10">
    <source>
        <dbReference type="HAMAP-Rule" id="MF_00112"/>
    </source>
</evidence>
<comment type="caution">
    <text evidence="11">The sequence shown here is derived from an EMBL/GenBank/DDBJ whole genome shotgun (WGS) entry which is preliminary data.</text>
</comment>
<protein>
    <recommendedName>
        <fullName evidence="10">Geranylgeranylglyceryl phosphate synthase</fullName>
        <shortName evidence="10">GGGP synthase</shortName>
        <shortName evidence="10">GGGPS</shortName>
        <ecNumber evidence="10">2.5.1.41</ecNumber>
    </recommendedName>
    <alternativeName>
        <fullName evidence="10">(S)-3-O-geranylgeranylglyceryl phosphate synthase</fullName>
    </alternativeName>
    <alternativeName>
        <fullName evidence="10">Phosphoglycerol geranylgeranyltransferase</fullName>
    </alternativeName>
</protein>
<dbReference type="PANTHER" id="PTHR40029">
    <property type="match status" value="1"/>
</dbReference>
<keyword evidence="1 10" id="KW-0963">Cytoplasm</keyword>
<dbReference type="EC" id="2.5.1.41" evidence="10"/>
<evidence type="ECO:0000313" key="11">
    <source>
        <dbReference type="EMBL" id="MFC7138627.1"/>
    </source>
</evidence>
<evidence type="ECO:0000256" key="9">
    <source>
        <dbReference type="ARBA" id="ARBA00047288"/>
    </source>
</evidence>
<dbReference type="InterPro" id="IPR026417">
    <property type="entry name" value="GGGPS_halobacteria"/>
</dbReference>
<dbReference type="GO" id="GO:0046474">
    <property type="term" value="P:glycerophospholipid biosynthetic process"/>
    <property type="evidence" value="ECO:0007669"/>
    <property type="project" value="UniProtKB-UniRule"/>
</dbReference>
<dbReference type="NCBIfam" id="TIGR04147">
    <property type="entry name" value="GGGPS_Halobact"/>
    <property type="match status" value="1"/>
</dbReference>
<dbReference type="InterPro" id="IPR039074">
    <property type="entry name" value="GGGP/HepGP_synthase_I"/>
</dbReference>
<keyword evidence="7 10" id="KW-0594">Phospholipid biosynthesis</keyword>
<dbReference type="GO" id="GO:0120536">
    <property type="term" value="F:heptaprenylglyceryl phosphate synthase activity"/>
    <property type="evidence" value="ECO:0007669"/>
    <property type="project" value="UniProtKB-ARBA"/>
</dbReference>
<comment type="pathway">
    <text evidence="10">Membrane lipid metabolism; glycerophospholipid metabolism.</text>
</comment>
<evidence type="ECO:0000256" key="1">
    <source>
        <dbReference type="ARBA" id="ARBA00022490"/>
    </source>
</evidence>
<dbReference type="Gene3D" id="3.20.20.390">
    <property type="entry name" value="FMN-linked oxidoreductases"/>
    <property type="match status" value="1"/>
</dbReference>
<feature type="binding site" evidence="10">
    <location>
        <position position="42"/>
    </location>
    <ligand>
        <name>Mg(2+)</name>
        <dbReference type="ChEBI" id="CHEBI:18420"/>
    </ligand>
</feature>
<dbReference type="GO" id="GO:0005737">
    <property type="term" value="C:cytoplasm"/>
    <property type="evidence" value="ECO:0007669"/>
    <property type="project" value="UniProtKB-SubCell"/>
</dbReference>
<comment type="function">
    <text evidence="10">Prenyltransferase that catalyzes the transfer of the geranylgeranyl moiety of geranylgeranyl diphosphate (GGPP) to the C3 hydroxyl of sn-glycerol-1-phosphate (G1P). This reaction is the first ether-bond-formation step in the biosynthesis of archaeal membrane lipids.</text>
</comment>
<name>A0ABD5XU50_9EURY</name>
<dbReference type="GO" id="GO:0000287">
    <property type="term" value="F:magnesium ion binding"/>
    <property type="evidence" value="ECO:0007669"/>
    <property type="project" value="UniProtKB-UniRule"/>
</dbReference>
<comment type="caution">
    <text evidence="10">Lacks conserved residue(s) required for the propagation of feature annotation.</text>
</comment>
<evidence type="ECO:0000313" key="12">
    <source>
        <dbReference type="Proteomes" id="UP001596432"/>
    </source>
</evidence>
<keyword evidence="2 10" id="KW-0444">Lipid biosynthesis</keyword>
<evidence type="ECO:0000256" key="6">
    <source>
        <dbReference type="ARBA" id="ARBA00023098"/>
    </source>
</evidence>